<reference evidence="3" key="1">
    <citation type="journal article" date="2017" name="Nat. Ecol. Evol.">
        <title>Genome expansion and lineage-specific genetic innovations in the forest pathogenic fungi Armillaria.</title>
        <authorList>
            <person name="Sipos G."/>
            <person name="Prasanna A.N."/>
            <person name="Walter M.C."/>
            <person name="O'Connor E."/>
            <person name="Balint B."/>
            <person name="Krizsan K."/>
            <person name="Kiss B."/>
            <person name="Hess J."/>
            <person name="Varga T."/>
            <person name="Slot J."/>
            <person name="Riley R."/>
            <person name="Boka B."/>
            <person name="Rigling D."/>
            <person name="Barry K."/>
            <person name="Lee J."/>
            <person name="Mihaltcheva S."/>
            <person name="LaButti K."/>
            <person name="Lipzen A."/>
            <person name="Waldron R."/>
            <person name="Moloney N.M."/>
            <person name="Sperisen C."/>
            <person name="Kredics L."/>
            <person name="Vagvoelgyi C."/>
            <person name="Patrignani A."/>
            <person name="Fitzpatrick D."/>
            <person name="Nagy I."/>
            <person name="Doyle S."/>
            <person name="Anderson J.B."/>
            <person name="Grigoriev I.V."/>
            <person name="Gueldener U."/>
            <person name="Muensterkoetter M."/>
            <person name="Nagy L.G."/>
        </authorList>
    </citation>
    <scope>NUCLEOTIDE SEQUENCE [LARGE SCALE GENOMIC DNA]</scope>
    <source>
        <strain evidence="3">Ar21-2</strain>
    </source>
</reference>
<gene>
    <name evidence="2" type="ORF">ARMGADRAFT_139548</name>
</gene>
<feature type="compositionally biased region" description="Basic and acidic residues" evidence="1">
    <location>
        <begin position="117"/>
        <end position="126"/>
    </location>
</feature>
<sequence length="144" mass="16127">MSCINHKIQLHPLFTQISVGFRPAELSACYMVERLASRCLVSLGSAPSLPARRSQYARRTSRNVSRKSSTAFSSNFLTNLVSSSSSKRTLREPSYARIRHTSASPLARAVAHQNQKPSDHGKDYRAVNRFSKGRRITGFRRDSS</sequence>
<evidence type="ECO:0000313" key="3">
    <source>
        <dbReference type="Proteomes" id="UP000217790"/>
    </source>
</evidence>
<dbReference type="InParanoid" id="A0A2H3DCA0"/>
<proteinExistence type="predicted"/>
<name>A0A2H3DCA0_ARMGA</name>
<keyword evidence="3" id="KW-1185">Reference proteome</keyword>
<feature type="compositionally biased region" description="Basic residues" evidence="1">
    <location>
        <begin position="55"/>
        <end position="65"/>
    </location>
</feature>
<accession>A0A2H3DCA0</accession>
<feature type="region of interest" description="Disordered" evidence="1">
    <location>
        <begin position="82"/>
        <end position="144"/>
    </location>
</feature>
<evidence type="ECO:0000313" key="2">
    <source>
        <dbReference type="EMBL" id="PBK92859.1"/>
    </source>
</evidence>
<evidence type="ECO:0000256" key="1">
    <source>
        <dbReference type="SAM" id="MobiDB-lite"/>
    </source>
</evidence>
<organism evidence="2 3">
    <name type="scientific">Armillaria gallica</name>
    <name type="common">Bulbous honey fungus</name>
    <name type="synonym">Armillaria bulbosa</name>
    <dbReference type="NCBI Taxonomy" id="47427"/>
    <lineage>
        <taxon>Eukaryota</taxon>
        <taxon>Fungi</taxon>
        <taxon>Dikarya</taxon>
        <taxon>Basidiomycota</taxon>
        <taxon>Agaricomycotina</taxon>
        <taxon>Agaricomycetes</taxon>
        <taxon>Agaricomycetidae</taxon>
        <taxon>Agaricales</taxon>
        <taxon>Marasmiineae</taxon>
        <taxon>Physalacriaceae</taxon>
        <taxon>Armillaria</taxon>
    </lineage>
</organism>
<dbReference type="EMBL" id="KZ293657">
    <property type="protein sequence ID" value="PBK92859.1"/>
    <property type="molecule type" value="Genomic_DNA"/>
</dbReference>
<feature type="region of interest" description="Disordered" evidence="1">
    <location>
        <begin position="50"/>
        <end position="70"/>
    </location>
</feature>
<protein>
    <submittedName>
        <fullName evidence="2">Uncharacterized protein</fullName>
    </submittedName>
</protein>
<dbReference type="Proteomes" id="UP000217790">
    <property type="component" value="Unassembled WGS sequence"/>
</dbReference>
<dbReference type="AlphaFoldDB" id="A0A2H3DCA0"/>